<accession>A0ABW4YQB9</accession>
<feature type="domain" description="HD/PDEase" evidence="2">
    <location>
        <begin position="221"/>
        <end position="347"/>
    </location>
</feature>
<dbReference type="PANTHER" id="PTHR11845:SF13">
    <property type="entry name" value="5'-DEOXYNUCLEOTIDASE HDDC2"/>
    <property type="match status" value="1"/>
</dbReference>
<evidence type="ECO:0000256" key="1">
    <source>
        <dbReference type="ARBA" id="ARBA00022801"/>
    </source>
</evidence>
<dbReference type="Proteomes" id="UP001597362">
    <property type="component" value="Unassembled WGS sequence"/>
</dbReference>
<dbReference type="RefSeq" id="WP_377775382.1">
    <property type="nucleotide sequence ID" value="NZ_JBHUHO010000048.1"/>
</dbReference>
<sequence>MNNSRFFHSIFQMQYVARWHEHAPRFKDNAASHSFRCAALAILVGIIEEQQFNHSVDQLQLVARALLHDLNETITGSIKHITKKDPHVKHHIKQLEQEVSAELVQSLSRSLQPAFYDYIVNAEDDSYVGKLIADIDTLDALLFCKREHDAGSNPYFSTTLHSLYEQLKQDASESVIWLLDELFPEHPSKQPFQPTTGVALFVHYMMNLDLIQRWSGSFNIIPDNDATHSFRTAAIALFNSTLETERFQVTSIDHYQLLSRALLHDIVEAVSGDVASPIKKSSQQIKLAFEQYERHLASQMVDQLPSMFRTKLTDFIVHAKDDSYEGHMVDIADKVDALIKSNLEMRNNPHYTNIYYTQLTHLQHHYEQPSVIFFLAYILHDITYDHFSK</sequence>
<comment type="caution">
    <text evidence="3">The sequence shown here is derived from an EMBL/GenBank/DDBJ whole genome shotgun (WGS) entry which is preliminary data.</text>
</comment>
<gene>
    <name evidence="3" type="ORF">ACFSJH_19625</name>
</gene>
<name>A0ABW4YQB9_9BACL</name>
<dbReference type="Gene3D" id="1.10.3210.10">
    <property type="entry name" value="Hypothetical protein af1432"/>
    <property type="match status" value="2"/>
</dbReference>
<keyword evidence="4" id="KW-1185">Reference proteome</keyword>
<evidence type="ECO:0000313" key="3">
    <source>
        <dbReference type="EMBL" id="MFD2117946.1"/>
    </source>
</evidence>
<keyword evidence="1" id="KW-0378">Hydrolase</keyword>
<dbReference type="EMBL" id="JBHUHO010000048">
    <property type="protein sequence ID" value="MFD2117946.1"/>
    <property type="molecule type" value="Genomic_DNA"/>
</dbReference>
<dbReference type="PANTHER" id="PTHR11845">
    <property type="entry name" value="5'-DEOXYNUCLEOTIDASE HDDC2"/>
    <property type="match status" value="1"/>
</dbReference>
<organism evidence="3 4">
    <name type="scientific">Paenibacillus yanchengensis</name>
    <dbReference type="NCBI Taxonomy" id="2035833"/>
    <lineage>
        <taxon>Bacteria</taxon>
        <taxon>Bacillati</taxon>
        <taxon>Bacillota</taxon>
        <taxon>Bacilli</taxon>
        <taxon>Bacillales</taxon>
        <taxon>Paenibacillaceae</taxon>
        <taxon>Paenibacillus</taxon>
    </lineage>
</organism>
<dbReference type="SMART" id="SM00471">
    <property type="entry name" value="HDc"/>
    <property type="match status" value="2"/>
</dbReference>
<dbReference type="Pfam" id="PF12917">
    <property type="entry name" value="YfbR-like"/>
    <property type="match status" value="2"/>
</dbReference>
<feature type="domain" description="HD/PDEase" evidence="2">
    <location>
        <begin position="26"/>
        <end position="150"/>
    </location>
</feature>
<reference evidence="4" key="1">
    <citation type="journal article" date="2019" name="Int. J. Syst. Evol. Microbiol.">
        <title>The Global Catalogue of Microorganisms (GCM) 10K type strain sequencing project: providing services to taxonomists for standard genome sequencing and annotation.</title>
        <authorList>
            <consortium name="The Broad Institute Genomics Platform"/>
            <consortium name="The Broad Institute Genome Sequencing Center for Infectious Disease"/>
            <person name="Wu L."/>
            <person name="Ma J."/>
        </authorList>
    </citation>
    <scope>NUCLEOTIDE SEQUENCE [LARGE SCALE GENOMIC DNA]</scope>
    <source>
        <strain evidence="4">GH52</strain>
    </source>
</reference>
<dbReference type="InterPro" id="IPR003607">
    <property type="entry name" value="HD/PDEase_dom"/>
</dbReference>
<protein>
    <submittedName>
        <fullName evidence="3">YfbR-like 5'-deoxynucleotidase</fullName>
    </submittedName>
</protein>
<dbReference type="SUPFAM" id="SSF109604">
    <property type="entry name" value="HD-domain/PDEase-like"/>
    <property type="match status" value="2"/>
</dbReference>
<dbReference type="InterPro" id="IPR039356">
    <property type="entry name" value="YfbR/HDDC2"/>
</dbReference>
<proteinExistence type="predicted"/>
<evidence type="ECO:0000313" key="4">
    <source>
        <dbReference type="Proteomes" id="UP001597362"/>
    </source>
</evidence>
<evidence type="ECO:0000259" key="2">
    <source>
        <dbReference type="SMART" id="SM00471"/>
    </source>
</evidence>